<reference evidence="2" key="1">
    <citation type="journal article" date="2019" name="Nat. Med.">
        <title>A library of human gut bacterial isolates paired with longitudinal multiomics data enables mechanistic microbiome research.</title>
        <authorList>
            <person name="Poyet M."/>
            <person name="Groussin M."/>
            <person name="Gibbons S.M."/>
            <person name="Avila-Pacheco J."/>
            <person name="Jiang X."/>
            <person name="Kearney S.M."/>
            <person name="Perrotta A.R."/>
            <person name="Berdy B."/>
            <person name="Zhao S."/>
            <person name="Lieberman T.D."/>
            <person name="Swanson P.K."/>
            <person name="Smith M."/>
            <person name="Roesemann S."/>
            <person name="Alexander J.E."/>
            <person name="Rich S.A."/>
            <person name="Livny J."/>
            <person name="Vlamakis H."/>
            <person name="Clish C."/>
            <person name="Bullock K."/>
            <person name="Deik A."/>
            <person name="Scott J."/>
            <person name="Pierce K.A."/>
            <person name="Xavier R.J."/>
            <person name="Alm E.J."/>
        </authorList>
    </citation>
    <scope>NUCLEOTIDE SEQUENCE</scope>
    <source>
        <strain evidence="2">BIOML-A32</strain>
    </source>
</reference>
<keyword evidence="1" id="KW-0472">Membrane</keyword>
<feature type="transmembrane region" description="Helical" evidence="1">
    <location>
        <begin position="6"/>
        <end position="23"/>
    </location>
</feature>
<protein>
    <submittedName>
        <fullName evidence="2">Uncharacterized protein</fullName>
    </submittedName>
</protein>
<feature type="transmembrane region" description="Helical" evidence="1">
    <location>
        <begin position="138"/>
        <end position="155"/>
    </location>
</feature>
<comment type="caution">
    <text evidence="2">The sequence shown here is derived from an EMBL/GenBank/DDBJ whole genome shotgun (WGS) entry which is preliminary data.</text>
</comment>
<feature type="transmembrane region" description="Helical" evidence="1">
    <location>
        <begin position="104"/>
        <end position="126"/>
    </location>
</feature>
<dbReference type="AlphaFoldDB" id="A0A642A8G0"/>
<accession>A0A642A8G0</accession>
<organism evidence="2">
    <name type="scientific">Bacteroides ovatus</name>
    <dbReference type="NCBI Taxonomy" id="28116"/>
    <lineage>
        <taxon>Bacteria</taxon>
        <taxon>Pseudomonadati</taxon>
        <taxon>Bacteroidota</taxon>
        <taxon>Bacteroidia</taxon>
        <taxon>Bacteroidales</taxon>
        <taxon>Bacteroidaceae</taxon>
        <taxon>Bacteroides</taxon>
    </lineage>
</organism>
<name>A0A642A8G0_BACOV</name>
<proteinExistence type="predicted"/>
<dbReference type="EMBL" id="VWGG01000107">
    <property type="protein sequence ID" value="KAA4560075.1"/>
    <property type="molecule type" value="Genomic_DNA"/>
</dbReference>
<feature type="transmembrane region" description="Helical" evidence="1">
    <location>
        <begin position="67"/>
        <end position="84"/>
    </location>
</feature>
<gene>
    <name evidence="2" type="ORF">F3B65_27315</name>
</gene>
<keyword evidence="1" id="KW-0812">Transmembrane</keyword>
<sequence length="199" mass="23916">MFDKRFYPHLWLLIIYIPFVFIVKEFLPQNIARENGPVENFQLVLLAVGIYLCWQAMKKTRVLMDKYIWQAGMLFYILLFGRELSWGRALLMQSDGTMPKWRELGIWGDIAHPLIGILIALLLFLFYRGSFFRFLKNVKIPMWDLIFLVLFIFLVDISEHYNCSIFHGEIDEELFECAMYFEMLRVTNYIKIYALKHRF</sequence>
<evidence type="ECO:0000313" key="2">
    <source>
        <dbReference type="EMBL" id="KAA4560075.1"/>
    </source>
</evidence>
<keyword evidence="1" id="KW-1133">Transmembrane helix</keyword>
<evidence type="ECO:0000256" key="1">
    <source>
        <dbReference type="SAM" id="Phobius"/>
    </source>
</evidence>